<proteinExistence type="predicted"/>
<dbReference type="Proteomes" id="UP000070560">
    <property type="component" value="Chromosome"/>
</dbReference>
<protein>
    <submittedName>
        <fullName evidence="1">Uncharacterized protein</fullName>
    </submittedName>
</protein>
<evidence type="ECO:0000313" key="2">
    <source>
        <dbReference type="Proteomes" id="UP000070560"/>
    </source>
</evidence>
<reference evidence="1 2" key="1">
    <citation type="submission" date="2015-10" db="EMBL/GenBank/DDBJ databases">
        <title>Candidatus Desulfofervidus auxilii, a hydrogenotrophic sulfate-reducing bacterium involved in the thermophilic anaerobic oxidation of methane.</title>
        <authorList>
            <person name="Krukenberg V."/>
            <person name="Richter M."/>
            <person name="Wegener G."/>
        </authorList>
    </citation>
    <scope>NUCLEOTIDE SEQUENCE [LARGE SCALE GENOMIC DNA]</scope>
    <source>
        <strain evidence="1 2">HS1</strain>
    </source>
</reference>
<keyword evidence="2" id="KW-1185">Reference proteome</keyword>
<dbReference type="AlphaFoldDB" id="A0A7U4THD4"/>
<evidence type="ECO:0000313" key="1">
    <source>
        <dbReference type="EMBL" id="AMM40113.1"/>
    </source>
</evidence>
<accession>A0A7U4THD4</accession>
<name>A0A7U4THD4_DESA2</name>
<organism evidence="1 2">
    <name type="scientific">Desulfofervidus auxilii</name>
    <dbReference type="NCBI Taxonomy" id="1621989"/>
    <lineage>
        <taxon>Bacteria</taxon>
        <taxon>Pseudomonadati</taxon>
        <taxon>Thermodesulfobacteriota</taxon>
        <taxon>Candidatus Desulfofervidia</taxon>
        <taxon>Candidatus Desulfofervidales</taxon>
        <taxon>Candidatus Desulfofervidaceae</taxon>
        <taxon>Candidatus Desulfofervidus</taxon>
    </lineage>
</organism>
<gene>
    <name evidence="1" type="ORF">HS1_000307</name>
</gene>
<dbReference type="KEGG" id="daw:HS1_000307"/>
<dbReference type="EMBL" id="CP013015">
    <property type="protein sequence ID" value="AMM40113.1"/>
    <property type="molecule type" value="Genomic_DNA"/>
</dbReference>
<dbReference type="RefSeq" id="WP_156469343.1">
    <property type="nucleotide sequence ID" value="NZ_CP013015.1"/>
</dbReference>
<sequence>MNNIATIIKYISDDFETLWDLIAHNQEHIPRGNYLFAVQSMIFLEVVSRVCNKIDKLHELSLAIEDRYFQKLPSCLRYSSKEKDDFLLPYRDESSKHQYLIYWLFKAVRHGTAHYYDQIILQGVDFYLDIGVTGPKISHCLSYIHENRPKVKHLQFQEIEDEQSFSTLGLKTEHKLIRLYFNPGLFYLDIKAAIKSIRLVDNYGKQPMDEFVSELYKKDMQINCKLKTLEKCVKIEK</sequence>